<dbReference type="InterPro" id="IPR019288">
    <property type="entry name" value="3'-5'_exonuclease_PolB-like"/>
</dbReference>
<dbReference type="GO" id="GO:0003676">
    <property type="term" value="F:nucleic acid binding"/>
    <property type="evidence" value="ECO:0007669"/>
    <property type="project" value="InterPro"/>
</dbReference>
<dbReference type="AlphaFoldDB" id="A0A381YFH7"/>
<dbReference type="Pfam" id="PF10108">
    <property type="entry name" value="DNA_pol_B_exo2"/>
    <property type="match status" value="1"/>
</dbReference>
<proteinExistence type="predicted"/>
<dbReference type="SUPFAM" id="SSF53098">
    <property type="entry name" value="Ribonuclease H-like"/>
    <property type="match status" value="1"/>
</dbReference>
<evidence type="ECO:0000259" key="1">
    <source>
        <dbReference type="Pfam" id="PF10108"/>
    </source>
</evidence>
<name>A0A381YFH7_9ZZZZ</name>
<protein>
    <recommendedName>
        <fullName evidence="1">Predicted 3'-5' exonuclease PolB-like domain-containing protein</fullName>
    </recommendedName>
</protein>
<dbReference type="InterPro" id="IPR012337">
    <property type="entry name" value="RNaseH-like_sf"/>
</dbReference>
<dbReference type="Gene3D" id="3.30.420.10">
    <property type="entry name" value="Ribonuclease H-like superfamily/Ribonuclease H"/>
    <property type="match status" value="1"/>
</dbReference>
<reference evidence="2" key="1">
    <citation type="submission" date="2018-05" db="EMBL/GenBank/DDBJ databases">
        <authorList>
            <person name="Lanie J.A."/>
            <person name="Ng W.-L."/>
            <person name="Kazmierczak K.M."/>
            <person name="Andrzejewski T.M."/>
            <person name="Davidsen T.M."/>
            <person name="Wayne K.J."/>
            <person name="Tettelin H."/>
            <person name="Glass J.I."/>
            <person name="Rusch D."/>
            <person name="Podicherti R."/>
            <person name="Tsui H.-C.T."/>
            <person name="Winkler M.E."/>
        </authorList>
    </citation>
    <scope>NUCLEOTIDE SEQUENCE</scope>
</reference>
<evidence type="ECO:0000313" key="2">
    <source>
        <dbReference type="EMBL" id="SVA75660.1"/>
    </source>
</evidence>
<dbReference type="EMBL" id="UINC01018092">
    <property type="protein sequence ID" value="SVA75660.1"/>
    <property type="molecule type" value="Genomic_DNA"/>
</dbReference>
<sequence length="211" mass="23846">MDIETIPQKGLDEVVEAEVAKRTERRLEQSGGDPAEAESLIRSTSPFFGEVVCVGMRWLKGDGTHRDNVICESSEHGTLERFFDVVNHESAQSVRFVHYNGLGFDIPFLIVRAAHHGTKITNKKFTDLRRFSYKSHIDLMQFLANWDFRGRISFDIACRSFGIPSPKEGTVTGATVGKAFNKGNLEGIKQYAMEDVEATHKLFEKLRDYIS</sequence>
<accession>A0A381YFH7</accession>
<organism evidence="2">
    <name type="scientific">marine metagenome</name>
    <dbReference type="NCBI Taxonomy" id="408172"/>
    <lineage>
        <taxon>unclassified sequences</taxon>
        <taxon>metagenomes</taxon>
        <taxon>ecological metagenomes</taxon>
    </lineage>
</organism>
<gene>
    <name evidence="2" type="ORF">METZ01_LOCUS128514</name>
</gene>
<dbReference type="InterPro" id="IPR036397">
    <property type="entry name" value="RNaseH_sf"/>
</dbReference>
<feature type="domain" description="Predicted 3'-5' exonuclease PolB-like" evidence="1">
    <location>
        <begin position="72"/>
        <end position="206"/>
    </location>
</feature>